<reference evidence="3" key="1">
    <citation type="submission" date="2011-05" db="EMBL/GenBank/DDBJ databases">
        <authorList>
            <person name="Richards S.R."/>
            <person name="Qu J."/>
            <person name="Jiang H."/>
            <person name="Jhangiani S.N."/>
            <person name="Agravi P."/>
            <person name="Goodspeed R."/>
            <person name="Gross S."/>
            <person name="Mandapat C."/>
            <person name="Jackson L."/>
            <person name="Mathew T."/>
            <person name="Pu L."/>
            <person name="Thornton R."/>
            <person name="Saada N."/>
            <person name="Wilczek-Boney K.B."/>
            <person name="Lee S."/>
            <person name="Kovar C."/>
            <person name="Wu Y."/>
            <person name="Scherer S.E."/>
            <person name="Worley K.C."/>
            <person name="Muzny D.M."/>
            <person name="Gibbs R."/>
        </authorList>
    </citation>
    <scope>NUCLEOTIDE SEQUENCE</scope>
    <source>
        <strain evidence="3">Brora</strain>
    </source>
</reference>
<sequence length="103" mass="11962">MLTFFFSLYIIIPLNQVLFFKSPPSIANMSSLFQHLTFQQFFWITSNQSNCCVSTRCRPISATIAPKNCYFSLPWLNKCFREKKNVSSLCLQSNLFFPRSITA</sequence>
<dbReference type="EMBL" id="JH429636">
    <property type="status" value="NOT_ANNOTATED_CDS"/>
    <property type="molecule type" value="Genomic_DNA"/>
</dbReference>
<dbReference type="HOGENOM" id="CLU_2267086_0_0_1"/>
<dbReference type="AlphaFoldDB" id="T1IGV8"/>
<evidence type="ECO:0000313" key="3">
    <source>
        <dbReference type="Proteomes" id="UP000014500"/>
    </source>
</evidence>
<keyword evidence="3" id="KW-1185">Reference proteome</keyword>
<keyword evidence="1" id="KW-0732">Signal</keyword>
<evidence type="ECO:0000313" key="2">
    <source>
        <dbReference type="EnsemblMetazoa" id="SMAR000060-PA"/>
    </source>
</evidence>
<name>T1IGV8_STRMM</name>
<protein>
    <recommendedName>
        <fullName evidence="4">Secreted protein</fullName>
    </recommendedName>
</protein>
<evidence type="ECO:0008006" key="4">
    <source>
        <dbReference type="Google" id="ProtNLM"/>
    </source>
</evidence>
<organism evidence="2 3">
    <name type="scientific">Strigamia maritima</name>
    <name type="common">European centipede</name>
    <name type="synonym">Geophilus maritimus</name>
    <dbReference type="NCBI Taxonomy" id="126957"/>
    <lineage>
        <taxon>Eukaryota</taxon>
        <taxon>Metazoa</taxon>
        <taxon>Ecdysozoa</taxon>
        <taxon>Arthropoda</taxon>
        <taxon>Myriapoda</taxon>
        <taxon>Chilopoda</taxon>
        <taxon>Pleurostigmophora</taxon>
        <taxon>Geophilomorpha</taxon>
        <taxon>Linotaeniidae</taxon>
        <taxon>Strigamia</taxon>
    </lineage>
</organism>
<feature type="chain" id="PRO_5004579149" description="Secreted protein" evidence="1">
    <location>
        <begin position="20"/>
        <end position="103"/>
    </location>
</feature>
<proteinExistence type="predicted"/>
<dbReference type="EnsemblMetazoa" id="SMAR000060-RA">
    <property type="protein sequence ID" value="SMAR000060-PA"/>
    <property type="gene ID" value="SMAR000060"/>
</dbReference>
<dbReference type="Proteomes" id="UP000014500">
    <property type="component" value="Unassembled WGS sequence"/>
</dbReference>
<evidence type="ECO:0000256" key="1">
    <source>
        <dbReference type="SAM" id="SignalP"/>
    </source>
</evidence>
<accession>T1IGV8</accession>
<feature type="signal peptide" evidence="1">
    <location>
        <begin position="1"/>
        <end position="19"/>
    </location>
</feature>
<reference evidence="2" key="2">
    <citation type="submission" date="2015-02" db="UniProtKB">
        <authorList>
            <consortium name="EnsemblMetazoa"/>
        </authorList>
    </citation>
    <scope>IDENTIFICATION</scope>
</reference>